<evidence type="ECO:0000259" key="1">
    <source>
        <dbReference type="Pfam" id="PF07811"/>
    </source>
</evidence>
<reference evidence="2 3" key="1">
    <citation type="submission" date="2019-06" db="EMBL/GenBank/DDBJ databases">
        <title>Sequencing the genomes of 1000 actinobacteria strains.</title>
        <authorList>
            <person name="Klenk H.-P."/>
        </authorList>
    </citation>
    <scope>NUCLEOTIDE SEQUENCE [LARGE SCALE GENOMIC DNA]</scope>
    <source>
        <strain evidence="2 3">DSM 45015</strain>
    </source>
</reference>
<dbReference type="Proteomes" id="UP000317422">
    <property type="component" value="Unassembled WGS sequence"/>
</dbReference>
<gene>
    <name evidence="2" type="ORF">FHX37_2640</name>
</gene>
<sequence length="139" mass="14279">MSTKGPHEHGGAAVELSLLTPLFLALVLLVVLALRVVAAQSGTDAAAHAAARAASLERSPQAAHTAAENAAANAMRTHDLACRRHDLDVATDGLRPGAQVRVSVTCHADLADLSELAVPGTYAAQGQATAVVDTYRENP</sequence>
<keyword evidence="3" id="KW-1185">Reference proteome</keyword>
<feature type="domain" description="TadE-like" evidence="1">
    <location>
        <begin position="10"/>
        <end position="52"/>
    </location>
</feature>
<dbReference type="AlphaFoldDB" id="A0A543NLE7"/>
<dbReference type="RefSeq" id="WP_141924129.1">
    <property type="nucleotide sequence ID" value="NZ_VFQC01000001.1"/>
</dbReference>
<dbReference type="InterPro" id="IPR012495">
    <property type="entry name" value="TadE-like_dom"/>
</dbReference>
<proteinExistence type="predicted"/>
<organism evidence="2 3">
    <name type="scientific">Haloactinospora alba</name>
    <dbReference type="NCBI Taxonomy" id="405555"/>
    <lineage>
        <taxon>Bacteria</taxon>
        <taxon>Bacillati</taxon>
        <taxon>Actinomycetota</taxon>
        <taxon>Actinomycetes</taxon>
        <taxon>Streptosporangiales</taxon>
        <taxon>Nocardiopsidaceae</taxon>
        <taxon>Haloactinospora</taxon>
    </lineage>
</organism>
<protein>
    <submittedName>
        <fullName evidence="2">TadE-like protein</fullName>
    </submittedName>
</protein>
<dbReference type="EMBL" id="VFQC01000001">
    <property type="protein sequence ID" value="TQN32663.1"/>
    <property type="molecule type" value="Genomic_DNA"/>
</dbReference>
<evidence type="ECO:0000313" key="2">
    <source>
        <dbReference type="EMBL" id="TQN32663.1"/>
    </source>
</evidence>
<dbReference type="Pfam" id="PF07811">
    <property type="entry name" value="TadE"/>
    <property type="match status" value="1"/>
</dbReference>
<accession>A0A543NLE7</accession>
<dbReference type="OrthoDB" id="3430040at2"/>
<evidence type="ECO:0000313" key="3">
    <source>
        <dbReference type="Proteomes" id="UP000317422"/>
    </source>
</evidence>
<comment type="caution">
    <text evidence="2">The sequence shown here is derived from an EMBL/GenBank/DDBJ whole genome shotgun (WGS) entry which is preliminary data.</text>
</comment>
<name>A0A543NLE7_9ACTN</name>